<comment type="similarity">
    <text evidence="4">Belongs to the TonB-dependent receptor family.</text>
</comment>
<keyword evidence="10" id="KW-1185">Reference proteome</keyword>
<feature type="compositionally biased region" description="Polar residues" evidence="5">
    <location>
        <begin position="47"/>
        <end position="63"/>
    </location>
</feature>
<dbReference type="Proteomes" id="UP001597283">
    <property type="component" value="Unassembled WGS sequence"/>
</dbReference>
<evidence type="ECO:0000256" key="2">
    <source>
        <dbReference type="ARBA" id="ARBA00023136"/>
    </source>
</evidence>
<keyword evidence="6" id="KW-0732">Signal</keyword>
<dbReference type="Pfam" id="PF00593">
    <property type="entry name" value="TonB_dep_Rec_b-barrel"/>
    <property type="match status" value="1"/>
</dbReference>
<evidence type="ECO:0000256" key="1">
    <source>
        <dbReference type="ARBA" id="ARBA00004442"/>
    </source>
</evidence>
<dbReference type="InterPro" id="IPR036942">
    <property type="entry name" value="Beta-barrel_TonB_sf"/>
</dbReference>
<feature type="domain" description="TonB-dependent receptor-like beta-barrel" evidence="7">
    <location>
        <begin position="840"/>
        <end position="1282"/>
    </location>
</feature>
<comment type="subcellular location">
    <subcellularLocation>
        <location evidence="1 4">Cell outer membrane</location>
    </subcellularLocation>
</comment>
<evidence type="ECO:0000313" key="9">
    <source>
        <dbReference type="EMBL" id="MFD1786280.1"/>
    </source>
</evidence>
<feature type="chain" id="PRO_5045419072" evidence="6">
    <location>
        <begin position="27"/>
        <end position="1314"/>
    </location>
</feature>
<dbReference type="PANTHER" id="PTHR47234">
    <property type="match status" value="1"/>
</dbReference>
<evidence type="ECO:0000256" key="3">
    <source>
        <dbReference type="ARBA" id="ARBA00023237"/>
    </source>
</evidence>
<dbReference type="RefSeq" id="WP_380938105.1">
    <property type="nucleotide sequence ID" value="NZ_JBHUFC010000001.1"/>
</dbReference>
<evidence type="ECO:0000259" key="8">
    <source>
        <dbReference type="Pfam" id="PF07715"/>
    </source>
</evidence>
<gene>
    <name evidence="9" type="ORF">ACFSC3_01720</name>
</gene>
<sequence length="1314" mass="138952">MNISRLMGATALAGSLFLAPSAWGQAAPNTTSPTTPPQTQATPTTTEQESLAASADGEQSNDGTVVVTGSRIRRPETDGILPGVQVTAQSIETRGFTNALEALNDIPLVGPGASPLSGNNGGQTASLGAAFVDLLDLGTARTLTLVNGRRFVSGNAASLFVAGNETGSQVDINVIPAALIDRVDVVTVGGAAAYGADAVAGVVNYILKDNYQGIQFRGLAGISERGDAGQYQLSWLAGQNFADGRGNITGSFEYVRNEGLQATSRDFRNVRPGSYTNPFNGGVRNPNFTGRDIIDTSSTGANNGAFLNAATDGQPSILFGLGLVTQTLSNPGTIIPVQSSTFYTPYTPITSGSGATLRTSNFITFANGLAPVGFALPARTATNGATTISSLNNGFFSYSGAQIIKGTPGSDVSVGLLNGNGLNGANTQAANVPFTTFAPTALPSNVTAAQVLAAYGVTAPTGATTAQQSTLAINLLQANRFTAREFLAANPNTNLNYFIGTFDPAVPRIANTDTSLVSVRVNGANVQVPVNQVLPFVAVPLEFSDDGSIRQFTFSGPVSGNDPITVGSARGGNGGFRRSLENTVLRTQQDRYVANMSAKFDVTNNVTAFTEATYAKVLNLSLGNISGAQNFITNSQENAALLVNYNNPYLDAQDRAALTAVGINPSNTANQGNFLITRQNQDIFGPNPYTNRQETFRAVGGVRANFDVFGKSWNAEVSGTYGRSVQNTRSDGIADVEYQLALDAVDQGLATTGVANGNIVCRAKLFPGQYLGRTPVGTSANITRVIGSDGLPTETIITPTITQNMIDSCQPLNPFGYNQMSDASKAYVLSPSLFRNVAEQIYVNGNFGGALFNLPAGALQFNANGEYRRESLTFTTNELNVLGRSRSAPSANTDAYTETYEFGGELAIPLTGPDFASFLGRLEFNPAIRVSKQSGQAASFRNLQGQVVTPEAKGKFSTIWTLGGTWKPIQDIQFRGNYTRSLRQPSIVELFLGGQPTFQAVTDLCGPSNIDTGVVPTTRRANCVAAAIANGNATDAASAATFLANFVPQGGSLQGTFSGSPTLAPERGKGWTVGAALTPRWIPGLTLSADYINVRLDDRIVTAGIANFLQACFDSPTFPDSTAQIGVNGCSRFARGSDFQIQNGVQAGFLNLGAIEVEGVNITGNYAFDVFGGRFTLRGNAFHQIKYDESASGTFNGDRVQTAGTFNRAKWRTQLSGRYEIDKVYGQVTWNMRSPTRIFVSGIPATIENYPYSRYPALHNVDLALGIDVNQQFRMQFNVANVLDQTAAGDLGYRFADYLDQIGRRFQVSVTSRF</sequence>
<evidence type="ECO:0000313" key="10">
    <source>
        <dbReference type="Proteomes" id="UP001597283"/>
    </source>
</evidence>
<comment type="caution">
    <text evidence="9">The sequence shown here is derived from an EMBL/GenBank/DDBJ whole genome shotgun (WGS) entry which is preliminary data.</text>
</comment>
<evidence type="ECO:0000256" key="5">
    <source>
        <dbReference type="SAM" id="MobiDB-lite"/>
    </source>
</evidence>
<name>A0ABW4NAE7_9SPHN</name>
<feature type="domain" description="TonB-dependent receptor plug" evidence="8">
    <location>
        <begin position="85"/>
        <end position="202"/>
    </location>
</feature>
<dbReference type="Gene3D" id="2.170.130.10">
    <property type="entry name" value="TonB-dependent receptor, plug domain"/>
    <property type="match status" value="1"/>
</dbReference>
<dbReference type="InterPro" id="IPR000531">
    <property type="entry name" value="Beta-barrel_TonB"/>
</dbReference>
<dbReference type="EMBL" id="JBHUFC010000001">
    <property type="protein sequence ID" value="MFD1786280.1"/>
    <property type="molecule type" value="Genomic_DNA"/>
</dbReference>
<dbReference type="PANTHER" id="PTHR47234:SF2">
    <property type="entry name" value="TONB-DEPENDENT RECEPTOR"/>
    <property type="match status" value="1"/>
</dbReference>
<keyword evidence="4" id="KW-0798">TonB box</keyword>
<dbReference type="InterPro" id="IPR037066">
    <property type="entry name" value="Plug_dom_sf"/>
</dbReference>
<reference evidence="10" key="1">
    <citation type="journal article" date="2019" name="Int. J. Syst. Evol. Microbiol.">
        <title>The Global Catalogue of Microorganisms (GCM) 10K type strain sequencing project: providing services to taxonomists for standard genome sequencing and annotation.</title>
        <authorList>
            <consortium name="The Broad Institute Genomics Platform"/>
            <consortium name="The Broad Institute Genome Sequencing Center for Infectious Disease"/>
            <person name="Wu L."/>
            <person name="Ma J."/>
        </authorList>
    </citation>
    <scope>NUCLEOTIDE SEQUENCE [LARGE SCALE GENOMIC DNA]</scope>
    <source>
        <strain evidence="10">Q85</strain>
    </source>
</reference>
<feature type="compositionally biased region" description="Low complexity" evidence="5">
    <location>
        <begin position="25"/>
        <end position="46"/>
    </location>
</feature>
<dbReference type="InterPro" id="IPR012910">
    <property type="entry name" value="Plug_dom"/>
</dbReference>
<feature type="signal peptide" evidence="6">
    <location>
        <begin position="1"/>
        <end position="26"/>
    </location>
</feature>
<accession>A0ABW4NAE7</accession>
<protein>
    <submittedName>
        <fullName evidence="9">TonB-dependent receptor domain-containing protein</fullName>
    </submittedName>
</protein>
<keyword evidence="3" id="KW-0998">Cell outer membrane</keyword>
<evidence type="ECO:0000256" key="4">
    <source>
        <dbReference type="RuleBase" id="RU003357"/>
    </source>
</evidence>
<dbReference type="Pfam" id="PF07715">
    <property type="entry name" value="Plug"/>
    <property type="match status" value="1"/>
</dbReference>
<proteinExistence type="inferred from homology"/>
<keyword evidence="9" id="KW-0675">Receptor</keyword>
<dbReference type="Gene3D" id="2.40.170.20">
    <property type="entry name" value="TonB-dependent receptor, beta-barrel domain"/>
    <property type="match status" value="1"/>
</dbReference>
<organism evidence="9 10">
    <name type="scientific">Sphingomonas floccifaciens</name>
    <dbReference type="NCBI Taxonomy" id="1844115"/>
    <lineage>
        <taxon>Bacteria</taxon>
        <taxon>Pseudomonadati</taxon>
        <taxon>Pseudomonadota</taxon>
        <taxon>Alphaproteobacteria</taxon>
        <taxon>Sphingomonadales</taxon>
        <taxon>Sphingomonadaceae</taxon>
        <taxon>Sphingomonas</taxon>
    </lineage>
</organism>
<feature type="region of interest" description="Disordered" evidence="5">
    <location>
        <begin position="24"/>
        <end position="64"/>
    </location>
</feature>
<keyword evidence="2 4" id="KW-0472">Membrane</keyword>
<evidence type="ECO:0000259" key="7">
    <source>
        <dbReference type="Pfam" id="PF00593"/>
    </source>
</evidence>
<evidence type="ECO:0000256" key="6">
    <source>
        <dbReference type="SAM" id="SignalP"/>
    </source>
</evidence>
<dbReference type="SUPFAM" id="SSF56935">
    <property type="entry name" value="Porins"/>
    <property type="match status" value="2"/>
</dbReference>